<feature type="region of interest" description="Disordered" evidence="1">
    <location>
        <begin position="1"/>
        <end position="51"/>
    </location>
</feature>
<name>A0ABR1ZZQ6_9ROSI</name>
<keyword evidence="3" id="KW-1185">Reference proteome</keyword>
<evidence type="ECO:0000256" key="1">
    <source>
        <dbReference type="SAM" id="MobiDB-lite"/>
    </source>
</evidence>
<comment type="caution">
    <text evidence="2">The sequence shown here is derived from an EMBL/GenBank/DDBJ whole genome shotgun (WGS) entry which is preliminary data.</text>
</comment>
<organism evidence="2 3">
    <name type="scientific">Hibiscus sabdariffa</name>
    <name type="common">roselle</name>
    <dbReference type="NCBI Taxonomy" id="183260"/>
    <lineage>
        <taxon>Eukaryota</taxon>
        <taxon>Viridiplantae</taxon>
        <taxon>Streptophyta</taxon>
        <taxon>Embryophyta</taxon>
        <taxon>Tracheophyta</taxon>
        <taxon>Spermatophyta</taxon>
        <taxon>Magnoliopsida</taxon>
        <taxon>eudicotyledons</taxon>
        <taxon>Gunneridae</taxon>
        <taxon>Pentapetalae</taxon>
        <taxon>rosids</taxon>
        <taxon>malvids</taxon>
        <taxon>Malvales</taxon>
        <taxon>Malvaceae</taxon>
        <taxon>Malvoideae</taxon>
        <taxon>Hibiscus</taxon>
    </lineage>
</organism>
<evidence type="ECO:0000313" key="2">
    <source>
        <dbReference type="EMBL" id="KAK8485912.1"/>
    </source>
</evidence>
<accession>A0ABR1ZZQ6</accession>
<dbReference type="Proteomes" id="UP001472677">
    <property type="component" value="Unassembled WGS sequence"/>
</dbReference>
<evidence type="ECO:0000313" key="3">
    <source>
        <dbReference type="Proteomes" id="UP001472677"/>
    </source>
</evidence>
<feature type="compositionally biased region" description="Polar residues" evidence="1">
    <location>
        <begin position="31"/>
        <end position="41"/>
    </location>
</feature>
<dbReference type="EMBL" id="JBBPBM010001234">
    <property type="protein sequence ID" value="KAK8485912.1"/>
    <property type="molecule type" value="Genomic_DNA"/>
</dbReference>
<gene>
    <name evidence="2" type="ORF">V6N12_073638</name>
</gene>
<proteinExistence type="predicted"/>
<sequence length="51" mass="5629">PFSRPSVGVFEKPREGTERWKRKLSVGGLSSPEQSSESGGRSSDVGRPQRR</sequence>
<reference evidence="2 3" key="1">
    <citation type="journal article" date="2024" name="G3 (Bethesda)">
        <title>Genome assembly of Hibiscus sabdariffa L. provides insights into metabolisms of medicinal natural products.</title>
        <authorList>
            <person name="Kim T."/>
        </authorList>
    </citation>
    <scope>NUCLEOTIDE SEQUENCE [LARGE SCALE GENOMIC DNA]</scope>
    <source>
        <strain evidence="2">TK-2024</strain>
        <tissue evidence="2">Old leaves</tissue>
    </source>
</reference>
<protein>
    <submittedName>
        <fullName evidence="2">Uncharacterized protein</fullName>
    </submittedName>
</protein>
<feature type="non-terminal residue" evidence="2">
    <location>
        <position position="1"/>
    </location>
</feature>